<keyword evidence="1" id="KW-0812">Transmembrane</keyword>
<dbReference type="PATRIC" id="fig|2287.9.peg.1825"/>
<feature type="transmembrane region" description="Helical" evidence="1">
    <location>
        <begin position="39"/>
        <end position="61"/>
    </location>
</feature>
<name>A0A157T237_SACSO</name>
<dbReference type="OrthoDB" id="40221at2157"/>
<evidence type="ECO:0000313" key="2">
    <source>
        <dbReference type="EMBL" id="QPG48789.1"/>
    </source>
</evidence>
<dbReference type="Proteomes" id="UP000594632">
    <property type="component" value="Chromosome"/>
</dbReference>
<reference evidence="3" key="2">
    <citation type="submission" date="2016-04" db="EMBL/GenBank/DDBJ databases">
        <authorList>
            <person name="Evans L.H."/>
            <person name="Alamgir A."/>
            <person name="Owens N."/>
            <person name="Weber N.D."/>
            <person name="Virtaneva K."/>
            <person name="Barbian K."/>
            <person name="Babar A."/>
            <person name="Rosenke K."/>
        </authorList>
    </citation>
    <scope>NUCLEOTIDE SEQUENCE</scope>
    <source>
        <strain evidence="3">P1</strain>
    </source>
</reference>
<sequence length="268" mass="29615">MESSIQALKNIKTGSLYYFLAIIIALVTEVVILRENSLANSFFVLIFELVAYGILLIGFSRMRTGFFQLSKTINTYIGTTGVNIFIIGIVALLFGAILPILIYIGGSLVFIGDVMIGYTIYKIGQRFQVNTEKIAGILVMISITSFIGYIISYFASDEVMRKMLQAPREEKLLIVPSDKSIGYGILKSNGDANVVVYSKESSEIISAQIMGYNFQALQINPKTVMAGENRIYIKFALSGVTFVPGNIYNLEILLANSEKLLASLVYEL</sequence>
<gene>
    <name evidence="2" type="ORF">HFC64_01310</name>
    <name evidence="3" type="ORF">SSOP1_1742</name>
</gene>
<dbReference type="InterPro" id="IPR009321">
    <property type="entry name" value="DUF973"/>
</dbReference>
<dbReference type="EMBL" id="CP050869">
    <property type="protein sequence ID" value="QPG48789.1"/>
    <property type="molecule type" value="Genomic_DNA"/>
</dbReference>
<organism evidence="3 4">
    <name type="scientific">Saccharolobus solfataricus</name>
    <name type="common">Sulfolobus solfataricus</name>
    <dbReference type="NCBI Taxonomy" id="2287"/>
    <lineage>
        <taxon>Archaea</taxon>
        <taxon>Thermoproteota</taxon>
        <taxon>Thermoprotei</taxon>
        <taxon>Sulfolobales</taxon>
        <taxon>Sulfolobaceae</taxon>
        <taxon>Saccharolobus</taxon>
    </lineage>
</organism>
<dbReference type="AlphaFoldDB" id="A0A157T237"/>
<dbReference type="GeneID" id="7798687"/>
<evidence type="ECO:0000313" key="4">
    <source>
        <dbReference type="Proteomes" id="UP000076770"/>
    </source>
</evidence>
<keyword evidence="1" id="KW-1133">Transmembrane helix</keyword>
<evidence type="ECO:0000256" key="1">
    <source>
        <dbReference type="SAM" id="Phobius"/>
    </source>
</evidence>
<dbReference type="Proteomes" id="UP000076770">
    <property type="component" value="Chromosome i"/>
</dbReference>
<dbReference type="EMBL" id="LT549890">
    <property type="protein sequence ID" value="SAI85296.1"/>
    <property type="molecule type" value="Genomic_DNA"/>
</dbReference>
<evidence type="ECO:0000313" key="3">
    <source>
        <dbReference type="EMBL" id="SAI85296.1"/>
    </source>
</evidence>
<feature type="transmembrane region" description="Helical" evidence="1">
    <location>
        <begin position="73"/>
        <end position="94"/>
    </location>
</feature>
<reference evidence="4" key="1">
    <citation type="submission" date="2016-04" db="EMBL/GenBank/DDBJ databases">
        <authorList>
            <person name="Shah S.A."/>
            <person name="Garrett R.A."/>
        </authorList>
    </citation>
    <scope>NUCLEOTIDE SEQUENCE [LARGE SCALE GENOMIC DNA]</scope>
    <source>
        <strain evidence="4">ATCC 35091 / DSM 1616 / JCM 8930 / NBRC 15331 / P1</strain>
    </source>
</reference>
<evidence type="ECO:0000313" key="5">
    <source>
        <dbReference type="Proteomes" id="UP000594632"/>
    </source>
</evidence>
<dbReference type="RefSeq" id="WP_010923515.1">
    <property type="nucleotide sequence ID" value="NZ_LT549890.1"/>
</dbReference>
<reference evidence="2 5" key="3">
    <citation type="journal article" date="2020" name="Nat. Commun.">
        <title>The structures of two archaeal type IV pili illuminate evolutionary relationships.</title>
        <authorList>
            <person name="Wang F."/>
            <person name="Baquero D.P."/>
            <person name="Su Z."/>
            <person name="Beltran L.C."/>
            <person name="Prangishvili D."/>
            <person name="Krupovic M."/>
            <person name="Egelman E.H."/>
        </authorList>
    </citation>
    <scope>NUCLEOTIDE SEQUENCE [LARGE SCALE GENOMIC DNA]</scope>
    <source>
        <strain evidence="2 5">POZ149</strain>
    </source>
</reference>
<dbReference type="Pfam" id="PF06157">
    <property type="entry name" value="DUF973"/>
    <property type="match status" value="1"/>
</dbReference>
<protein>
    <submittedName>
        <fullName evidence="2">DUF973 family protein</fullName>
    </submittedName>
</protein>
<feature type="transmembrane region" description="Helical" evidence="1">
    <location>
        <begin position="133"/>
        <end position="155"/>
    </location>
</feature>
<accession>A0A157T237</accession>
<feature type="transmembrane region" description="Helical" evidence="1">
    <location>
        <begin position="16"/>
        <end position="33"/>
    </location>
</feature>
<feature type="transmembrane region" description="Helical" evidence="1">
    <location>
        <begin position="100"/>
        <end position="121"/>
    </location>
</feature>
<proteinExistence type="predicted"/>
<keyword evidence="1" id="KW-0472">Membrane</keyword>